<dbReference type="InterPro" id="IPR013325">
    <property type="entry name" value="RNA_pol_sigma_r2"/>
</dbReference>
<dbReference type="SUPFAM" id="SSF88946">
    <property type="entry name" value="Sigma2 domain of RNA polymerase sigma factors"/>
    <property type="match status" value="1"/>
</dbReference>
<dbReference type="PANTHER" id="PTHR43133:SF62">
    <property type="entry name" value="RNA POLYMERASE SIGMA FACTOR SIGZ"/>
    <property type="match status" value="1"/>
</dbReference>
<dbReference type="Pfam" id="PF04542">
    <property type="entry name" value="Sigma70_r2"/>
    <property type="match status" value="1"/>
</dbReference>
<sequence>MAERLAAGDEGALDECYGALGPLVRRHVAGLVPRHAVDDVVQVVFLEVWRSRRRLDARRGLEPWVLAIARRRAIDKLRSEARHYRRSVPLDDVAATRDDTLAVDARCDVRKALAGLPAPQRQAIVLAHFGELSQREIADRLAIPLGTVKARTARGLHRLKELL</sequence>
<dbReference type="SUPFAM" id="SSF88659">
    <property type="entry name" value="Sigma3 and sigma4 domains of RNA polymerase sigma factors"/>
    <property type="match status" value="1"/>
</dbReference>
<dbReference type="CDD" id="cd06171">
    <property type="entry name" value="Sigma70_r4"/>
    <property type="match status" value="1"/>
</dbReference>
<evidence type="ECO:0000259" key="5">
    <source>
        <dbReference type="Pfam" id="PF04542"/>
    </source>
</evidence>
<accession>A0ABP5XEW0</accession>
<dbReference type="EMBL" id="BAAARW010000039">
    <property type="protein sequence ID" value="GAA2454143.1"/>
    <property type="molecule type" value="Genomic_DNA"/>
</dbReference>
<dbReference type="Pfam" id="PF08281">
    <property type="entry name" value="Sigma70_r4_2"/>
    <property type="match status" value="1"/>
</dbReference>
<comment type="caution">
    <text evidence="7">The sequence shown here is derived from an EMBL/GenBank/DDBJ whole genome shotgun (WGS) entry which is preliminary data.</text>
</comment>
<keyword evidence="4" id="KW-0804">Transcription</keyword>
<evidence type="ECO:0000313" key="7">
    <source>
        <dbReference type="EMBL" id="GAA2454143.1"/>
    </source>
</evidence>
<keyword evidence="2" id="KW-0805">Transcription regulation</keyword>
<dbReference type="InterPro" id="IPR007627">
    <property type="entry name" value="RNA_pol_sigma70_r2"/>
</dbReference>
<evidence type="ECO:0000313" key="8">
    <source>
        <dbReference type="Proteomes" id="UP001501231"/>
    </source>
</evidence>
<dbReference type="NCBIfam" id="TIGR02937">
    <property type="entry name" value="sigma70-ECF"/>
    <property type="match status" value="1"/>
</dbReference>
<gene>
    <name evidence="7" type="ORF">GCM10010191_86230</name>
</gene>
<dbReference type="PANTHER" id="PTHR43133">
    <property type="entry name" value="RNA POLYMERASE ECF-TYPE SIGMA FACTO"/>
    <property type="match status" value="1"/>
</dbReference>
<organism evidence="7 8">
    <name type="scientific">Actinomadura vinacea</name>
    <dbReference type="NCBI Taxonomy" id="115336"/>
    <lineage>
        <taxon>Bacteria</taxon>
        <taxon>Bacillati</taxon>
        <taxon>Actinomycetota</taxon>
        <taxon>Actinomycetes</taxon>
        <taxon>Streptosporangiales</taxon>
        <taxon>Thermomonosporaceae</taxon>
        <taxon>Actinomadura</taxon>
    </lineage>
</organism>
<reference evidence="8" key="1">
    <citation type="journal article" date="2019" name="Int. J. Syst. Evol. Microbiol.">
        <title>The Global Catalogue of Microorganisms (GCM) 10K type strain sequencing project: providing services to taxonomists for standard genome sequencing and annotation.</title>
        <authorList>
            <consortium name="The Broad Institute Genomics Platform"/>
            <consortium name="The Broad Institute Genome Sequencing Center for Infectious Disease"/>
            <person name="Wu L."/>
            <person name="Ma J."/>
        </authorList>
    </citation>
    <scope>NUCLEOTIDE SEQUENCE [LARGE SCALE GENOMIC DNA]</scope>
    <source>
        <strain evidence="8">JCM 3325</strain>
    </source>
</reference>
<keyword evidence="3" id="KW-0731">Sigma factor</keyword>
<dbReference type="InterPro" id="IPR014284">
    <property type="entry name" value="RNA_pol_sigma-70_dom"/>
</dbReference>
<dbReference type="Proteomes" id="UP001501231">
    <property type="component" value="Unassembled WGS sequence"/>
</dbReference>
<evidence type="ECO:0000256" key="4">
    <source>
        <dbReference type="ARBA" id="ARBA00023163"/>
    </source>
</evidence>
<feature type="domain" description="RNA polymerase sigma factor 70 region 4 type 2" evidence="6">
    <location>
        <begin position="109"/>
        <end position="159"/>
    </location>
</feature>
<dbReference type="Gene3D" id="1.10.1740.10">
    <property type="match status" value="1"/>
</dbReference>
<comment type="similarity">
    <text evidence="1">Belongs to the sigma-70 factor family. ECF subfamily.</text>
</comment>
<dbReference type="InterPro" id="IPR013324">
    <property type="entry name" value="RNA_pol_sigma_r3/r4-like"/>
</dbReference>
<dbReference type="InterPro" id="IPR039425">
    <property type="entry name" value="RNA_pol_sigma-70-like"/>
</dbReference>
<dbReference type="Gene3D" id="1.10.10.10">
    <property type="entry name" value="Winged helix-like DNA-binding domain superfamily/Winged helix DNA-binding domain"/>
    <property type="match status" value="1"/>
</dbReference>
<proteinExistence type="inferred from homology"/>
<keyword evidence="8" id="KW-1185">Reference proteome</keyword>
<protein>
    <submittedName>
        <fullName evidence="7">Sigma-70 family RNA polymerase sigma factor</fullName>
    </submittedName>
</protein>
<evidence type="ECO:0000259" key="6">
    <source>
        <dbReference type="Pfam" id="PF08281"/>
    </source>
</evidence>
<evidence type="ECO:0000256" key="2">
    <source>
        <dbReference type="ARBA" id="ARBA00023015"/>
    </source>
</evidence>
<evidence type="ECO:0000256" key="1">
    <source>
        <dbReference type="ARBA" id="ARBA00010641"/>
    </source>
</evidence>
<feature type="domain" description="RNA polymerase sigma-70 region 2" evidence="5">
    <location>
        <begin position="17"/>
        <end position="82"/>
    </location>
</feature>
<dbReference type="InterPro" id="IPR036388">
    <property type="entry name" value="WH-like_DNA-bd_sf"/>
</dbReference>
<name>A0ABP5XEW0_9ACTN</name>
<dbReference type="InterPro" id="IPR013249">
    <property type="entry name" value="RNA_pol_sigma70_r4_t2"/>
</dbReference>
<evidence type="ECO:0000256" key="3">
    <source>
        <dbReference type="ARBA" id="ARBA00023082"/>
    </source>
</evidence>